<reference evidence="2 3" key="1">
    <citation type="submission" date="2019-05" db="EMBL/GenBank/DDBJ databases">
        <title>Another draft genome of Portunus trituberculatus and its Hox gene families provides insights of decapod evolution.</title>
        <authorList>
            <person name="Jeong J.-H."/>
            <person name="Song I."/>
            <person name="Kim S."/>
            <person name="Choi T."/>
            <person name="Kim D."/>
            <person name="Ryu S."/>
            <person name="Kim W."/>
        </authorList>
    </citation>
    <scope>NUCLEOTIDE SEQUENCE [LARGE SCALE GENOMIC DNA]</scope>
    <source>
        <tissue evidence="2">Muscle</tissue>
    </source>
</reference>
<feature type="compositionally biased region" description="Basic and acidic residues" evidence="1">
    <location>
        <begin position="29"/>
        <end position="38"/>
    </location>
</feature>
<name>A0A5B7EAW7_PORTR</name>
<evidence type="ECO:0000313" key="3">
    <source>
        <dbReference type="Proteomes" id="UP000324222"/>
    </source>
</evidence>
<keyword evidence="3" id="KW-1185">Reference proteome</keyword>
<dbReference type="EMBL" id="VSRR010002404">
    <property type="protein sequence ID" value="MPC31272.1"/>
    <property type="molecule type" value="Genomic_DNA"/>
</dbReference>
<feature type="region of interest" description="Disordered" evidence="1">
    <location>
        <begin position="1"/>
        <end position="38"/>
    </location>
</feature>
<dbReference type="Proteomes" id="UP000324222">
    <property type="component" value="Unassembled WGS sequence"/>
</dbReference>
<sequence>MRRGSKWPATDSCMRRDGNQAPPPRSSRKGKEEGWQMK</sequence>
<proteinExistence type="predicted"/>
<dbReference type="AlphaFoldDB" id="A0A5B7EAW7"/>
<gene>
    <name evidence="2" type="ORF">E2C01_024557</name>
</gene>
<evidence type="ECO:0000313" key="2">
    <source>
        <dbReference type="EMBL" id="MPC31272.1"/>
    </source>
</evidence>
<accession>A0A5B7EAW7</accession>
<organism evidence="2 3">
    <name type="scientific">Portunus trituberculatus</name>
    <name type="common">Swimming crab</name>
    <name type="synonym">Neptunus trituberculatus</name>
    <dbReference type="NCBI Taxonomy" id="210409"/>
    <lineage>
        <taxon>Eukaryota</taxon>
        <taxon>Metazoa</taxon>
        <taxon>Ecdysozoa</taxon>
        <taxon>Arthropoda</taxon>
        <taxon>Crustacea</taxon>
        <taxon>Multicrustacea</taxon>
        <taxon>Malacostraca</taxon>
        <taxon>Eumalacostraca</taxon>
        <taxon>Eucarida</taxon>
        <taxon>Decapoda</taxon>
        <taxon>Pleocyemata</taxon>
        <taxon>Brachyura</taxon>
        <taxon>Eubrachyura</taxon>
        <taxon>Portunoidea</taxon>
        <taxon>Portunidae</taxon>
        <taxon>Portuninae</taxon>
        <taxon>Portunus</taxon>
    </lineage>
</organism>
<comment type="caution">
    <text evidence="2">The sequence shown here is derived from an EMBL/GenBank/DDBJ whole genome shotgun (WGS) entry which is preliminary data.</text>
</comment>
<protein>
    <submittedName>
        <fullName evidence="2">Uncharacterized protein</fullName>
    </submittedName>
</protein>
<evidence type="ECO:0000256" key="1">
    <source>
        <dbReference type="SAM" id="MobiDB-lite"/>
    </source>
</evidence>